<keyword evidence="3" id="KW-0732">Signal</keyword>
<keyword evidence="2" id="KW-0472">Membrane</keyword>
<evidence type="ECO:0008006" key="6">
    <source>
        <dbReference type="Google" id="ProtNLM"/>
    </source>
</evidence>
<evidence type="ECO:0000313" key="4">
    <source>
        <dbReference type="EMBL" id="AEG93299.1"/>
    </source>
</evidence>
<gene>
    <name evidence="4" type="ordered locus">Rta_22030</name>
</gene>
<accession>F5XZT8</accession>
<organism evidence="4 5">
    <name type="scientific">Ramlibacter tataouinensis (strain ATCC BAA-407 / DSM 14655 / LMG 21543 / TTB310)</name>
    <dbReference type="NCBI Taxonomy" id="365046"/>
    <lineage>
        <taxon>Bacteria</taxon>
        <taxon>Pseudomonadati</taxon>
        <taxon>Pseudomonadota</taxon>
        <taxon>Betaproteobacteria</taxon>
        <taxon>Burkholderiales</taxon>
        <taxon>Comamonadaceae</taxon>
        <taxon>Ramlibacter</taxon>
    </lineage>
</organism>
<dbReference type="HOGENOM" id="CLU_598352_0_0_4"/>
<dbReference type="AlphaFoldDB" id="F5XZT8"/>
<proteinExistence type="predicted"/>
<name>F5XZT8_RAMTT</name>
<dbReference type="eggNOG" id="COG3170">
    <property type="taxonomic scope" value="Bacteria"/>
</dbReference>
<feature type="compositionally biased region" description="Basic and acidic residues" evidence="1">
    <location>
        <begin position="68"/>
        <end position="78"/>
    </location>
</feature>
<keyword evidence="2" id="KW-1133">Transmembrane helix</keyword>
<reference evidence="4 5" key="2">
    <citation type="journal article" date="2011" name="PLoS ONE">
        <title>The Cyst-Dividing Bacterium Ramlibacter tataouinensis TTB310 Genome Reveals a Well-Stocked Toolbox for Adaptation to a Desert Environment.</title>
        <authorList>
            <person name="De Luca G."/>
            <person name="Barakat M."/>
            <person name="Ortet P."/>
            <person name="Fochesato S."/>
            <person name="Jourlin-Castelli C."/>
            <person name="Ansaldi M."/>
            <person name="Py B."/>
            <person name="Fichant G."/>
            <person name="Coutinho P.M."/>
            <person name="Voulhoux R."/>
            <person name="Bastien O."/>
            <person name="Marechal E."/>
            <person name="Henrissat B."/>
            <person name="Quentin Y."/>
            <person name="Noirot P."/>
            <person name="Filloux A."/>
            <person name="Mejean V."/>
            <person name="Dubow M.S."/>
            <person name="Barras F."/>
            <person name="Barbe V."/>
            <person name="Weissenbach J."/>
            <person name="Mihalcescu I."/>
            <person name="Vermeglio A."/>
            <person name="Achouak W."/>
            <person name="Heulin T."/>
        </authorList>
    </citation>
    <scope>NUCLEOTIDE SEQUENCE [LARGE SCALE GENOMIC DNA]</scope>
    <source>
        <strain evidence="5">ATCC BAA-407 / DSM 14655 / LMG 21543 / TTB310</strain>
    </source>
</reference>
<evidence type="ECO:0000256" key="2">
    <source>
        <dbReference type="SAM" id="Phobius"/>
    </source>
</evidence>
<dbReference type="STRING" id="365046.Rta_22030"/>
<keyword evidence="5" id="KW-1185">Reference proteome</keyword>
<protein>
    <recommendedName>
        <fullName evidence="6">Candidate membrane protein</fullName>
    </recommendedName>
</protein>
<feature type="transmembrane region" description="Helical" evidence="2">
    <location>
        <begin position="164"/>
        <end position="183"/>
    </location>
</feature>
<sequence length="457" mass="49662">MADEAGCARIGRFMKPARARRLALGALVLLAAQTGSASTLERAQGGAPSVSPAQPPASSPVRRPAARLRLESPDRGGERGPALKLTTTLVAGAEASAEQRAAAVARWQAINAQPEDLLRTAQRVQALDKDIQGVRETMLRNDARLTDLRGQLERVQRERYASGLVYSLLAALLAGAAAAVFLWRRRRRQVEMPDWWRSQTLTGPDTGFGFEALTTAARVPNTAPVPLSPVDVDLNSFERRAGLHGIDAEGLSDIQQQADFFVSLGEYEQAVEVLRRHIVACPTASPMAWLDLLDIFHKLQRRGDYEEVRGEFQRAFNAQVPSFDAYRDEAHGLEAYPQALSRIQALWPSRRVLDVIEDSVFRQPGEGAEAFGLQAYRELLLLHGIASELVEPQADADAGDAAGPLSVFMRTHVQPLSASMAWKAQAGAQLAPIGFTDIGLDINLEEMAAQAAEAGRP</sequence>
<dbReference type="PATRIC" id="fig|365046.3.peg.2256"/>
<feature type="chain" id="PRO_5003335441" description="Candidate membrane protein" evidence="3">
    <location>
        <begin position="38"/>
        <end position="457"/>
    </location>
</feature>
<evidence type="ECO:0000313" key="5">
    <source>
        <dbReference type="Proteomes" id="UP000008385"/>
    </source>
</evidence>
<dbReference type="InterPro" id="IPR011990">
    <property type="entry name" value="TPR-like_helical_dom_sf"/>
</dbReference>
<evidence type="ECO:0000256" key="1">
    <source>
        <dbReference type="SAM" id="MobiDB-lite"/>
    </source>
</evidence>
<evidence type="ECO:0000256" key="3">
    <source>
        <dbReference type="SAM" id="SignalP"/>
    </source>
</evidence>
<dbReference type="Proteomes" id="UP000008385">
    <property type="component" value="Chromosome"/>
</dbReference>
<feature type="region of interest" description="Disordered" evidence="1">
    <location>
        <begin position="40"/>
        <end position="81"/>
    </location>
</feature>
<keyword evidence="2" id="KW-0812">Transmembrane</keyword>
<reference evidence="5" key="1">
    <citation type="submission" date="2006-01" db="EMBL/GenBank/DDBJ databases">
        <title>Genome of the cyst-dividing bacterium Ramlibacter tataouinensis.</title>
        <authorList>
            <person name="Barakat M."/>
            <person name="Ortet P."/>
            <person name="De Luca G."/>
            <person name="Jourlin-Castelli C."/>
            <person name="Ansaldi M."/>
            <person name="Py B."/>
            <person name="Fichant G."/>
            <person name="Coutinho P."/>
            <person name="Voulhoux R."/>
            <person name="Bastien O."/>
            <person name="Roy S."/>
            <person name="Marechal E."/>
            <person name="Henrissat B."/>
            <person name="Quentin Y."/>
            <person name="Noirot P."/>
            <person name="Filloux A."/>
            <person name="Mejean V."/>
            <person name="DuBow M."/>
            <person name="Barras F."/>
            <person name="Heulin T."/>
        </authorList>
    </citation>
    <scope>NUCLEOTIDE SEQUENCE [LARGE SCALE GENOMIC DNA]</scope>
    <source>
        <strain evidence="5">ATCC BAA-407 / DSM 14655 / LMG 21543 / TTB310</strain>
    </source>
</reference>
<feature type="signal peptide" evidence="3">
    <location>
        <begin position="1"/>
        <end position="37"/>
    </location>
</feature>
<dbReference type="Gene3D" id="1.25.40.10">
    <property type="entry name" value="Tetratricopeptide repeat domain"/>
    <property type="match status" value="1"/>
</dbReference>
<dbReference type="EMBL" id="CP000245">
    <property type="protein sequence ID" value="AEG93299.1"/>
    <property type="molecule type" value="Genomic_DNA"/>
</dbReference>
<dbReference type="KEGG" id="rta:Rta_22030"/>